<evidence type="ECO:0000259" key="1">
    <source>
        <dbReference type="Pfam" id="PF13673"/>
    </source>
</evidence>
<dbReference type="Proteomes" id="UP001500755">
    <property type="component" value="Unassembled WGS sequence"/>
</dbReference>
<dbReference type="RefSeq" id="WP_344307465.1">
    <property type="nucleotide sequence ID" value="NZ_BAAANO010000008.1"/>
</dbReference>
<dbReference type="EMBL" id="BAAANO010000008">
    <property type="protein sequence ID" value="GAA2002815.1"/>
    <property type="molecule type" value="Genomic_DNA"/>
</dbReference>
<comment type="caution">
    <text evidence="2">The sequence shown here is derived from an EMBL/GenBank/DDBJ whole genome shotgun (WGS) entry which is preliminary data.</text>
</comment>
<reference evidence="3" key="1">
    <citation type="journal article" date="2019" name="Int. J. Syst. Evol. Microbiol.">
        <title>The Global Catalogue of Microorganisms (GCM) 10K type strain sequencing project: providing services to taxonomists for standard genome sequencing and annotation.</title>
        <authorList>
            <consortium name="The Broad Institute Genomics Platform"/>
            <consortium name="The Broad Institute Genome Sequencing Center for Infectious Disease"/>
            <person name="Wu L."/>
            <person name="Ma J."/>
        </authorList>
    </citation>
    <scope>NUCLEOTIDE SEQUENCE [LARGE SCALE GENOMIC DNA]</scope>
    <source>
        <strain evidence="3">JCM 14546</strain>
    </source>
</reference>
<feature type="domain" description="N-acetyltransferase" evidence="1">
    <location>
        <begin position="110"/>
        <end position="181"/>
    </location>
</feature>
<dbReference type="InterPro" id="IPR016181">
    <property type="entry name" value="Acyl_CoA_acyltransferase"/>
</dbReference>
<gene>
    <name evidence="2" type="ORF">GCM10009755_09630</name>
</gene>
<dbReference type="SUPFAM" id="SSF55729">
    <property type="entry name" value="Acyl-CoA N-acyltransferases (Nat)"/>
    <property type="match status" value="1"/>
</dbReference>
<proteinExistence type="predicted"/>
<sequence>MTDAVATTPTARFTPADVVVKTFAELTPLEIYGILQLRSEVFVVEQDCVFLDMDGTDLYPETLHAFIPGATEPVPFRDSHGEETGLQIKPRAYARLLPAGLVDGPAGHPEGRSIGRVVTDPGLRSAGGGSAVVGRFVEDFGATTLLTLNGQSHLEGFYGSFGFTVSGPEFIEDGIPHLPMRRPAGGPTA</sequence>
<evidence type="ECO:0000313" key="2">
    <source>
        <dbReference type="EMBL" id="GAA2002815.1"/>
    </source>
</evidence>
<dbReference type="Gene3D" id="3.40.630.30">
    <property type="match status" value="1"/>
</dbReference>
<accession>A0ABP5EMW8</accession>
<organism evidence="2 3">
    <name type="scientific">Brevibacterium samyangense</name>
    <dbReference type="NCBI Taxonomy" id="366888"/>
    <lineage>
        <taxon>Bacteria</taxon>
        <taxon>Bacillati</taxon>
        <taxon>Actinomycetota</taxon>
        <taxon>Actinomycetes</taxon>
        <taxon>Micrococcales</taxon>
        <taxon>Brevibacteriaceae</taxon>
        <taxon>Brevibacterium</taxon>
    </lineage>
</organism>
<dbReference type="InterPro" id="IPR000182">
    <property type="entry name" value="GNAT_dom"/>
</dbReference>
<keyword evidence="3" id="KW-1185">Reference proteome</keyword>
<protein>
    <submittedName>
        <fullName evidence="2">GNAT family N-acetyltransferase</fullName>
    </submittedName>
</protein>
<evidence type="ECO:0000313" key="3">
    <source>
        <dbReference type="Proteomes" id="UP001500755"/>
    </source>
</evidence>
<name>A0ABP5EMW8_9MICO</name>
<dbReference type="Pfam" id="PF13673">
    <property type="entry name" value="Acetyltransf_10"/>
    <property type="match status" value="1"/>
</dbReference>